<sequence>MNKNVKSYIINIKNKKTNLVSYFFLFSQIIKGKKKIVVDLQRSPHIKFNLTGFNQYNINQIEFKPNLF</sequence>
<dbReference type="Gramene" id="Bo4g098730.1">
    <property type="protein sequence ID" value="Bo4g098730.1"/>
    <property type="gene ID" value="Bo4g098730"/>
</dbReference>
<reference evidence="1" key="2">
    <citation type="submission" date="2015-03" db="UniProtKB">
        <authorList>
            <consortium name="EnsemblPlants"/>
        </authorList>
    </citation>
    <scope>IDENTIFICATION</scope>
</reference>
<reference evidence="1 2" key="1">
    <citation type="journal article" date="2014" name="Genome Biol.">
        <title>Transcriptome and methylome profiling reveals relics of genome dominance in the mesopolyploid Brassica oleracea.</title>
        <authorList>
            <person name="Parkin I.A."/>
            <person name="Koh C."/>
            <person name="Tang H."/>
            <person name="Robinson S.J."/>
            <person name="Kagale S."/>
            <person name="Clarke W.E."/>
            <person name="Town C.D."/>
            <person name="Nixon J."/>
            <person name="Krishnakumar V."/>
            <person name="Bidwell S.L."/>
            <person name="Denoeud F."/>
            <person name="Belcram H."/>
            <person name="Links M.G."/>
            <person name="Just J."/>
            <person name="Clarke C."/>
            <person name="Bender T."/>
            <person name="Huebert T."/>
            <person name="Mason A.S."/>
            <person name="Pires J.C."/>
            <person name="Barker G."/>
            <person name="Moore J."/>
            <person name="Walley P.G."/>
            <person name="Manoli S."/>
            <person name="Batley J."/>
            <person name="Edwards D."/>
            <person name="Nelson M.N."/>
            <person name="Wang X."/>
            <person name="Paterson A.H."/>
            <person name="King G."/>
            <person name="Bancroft I."/>
            <person name="Chalhoub B."/>
            <person name="Sharpe A.G."/>
        </authorList>
    </citation>
    <scope>NUCLEOTIDE SEQUENCE</scope>
    <source>
        <strain evidence="1 2">cv. TO1000</strain>
    </source>
</reference>
<dbReference type="AlphaFoldDB" id="A0A0D3BW98"/>
<evidence type="ECO:0000313" key="2">
    <source>
        <dbReference type="Proteomes" id="UP000032141"/>
    </source>
</evidence>
<accession>A0A0D3BW98</accession>
<proteinExistence type="predicted"/>
<organism evidence="1 2">
    <name type="scientific">Brassica oleracea var. oleracea</name>
    <dbReference type="NCBI Taxonomy" id="109376"/>
    <lineage>
        <taxon>Eukaryota</taxon>
        <taxon>Viridiplantae</taxon>
        <taxon>Streptophyta</taxon>
        <taxon>Embryophyta</taxon>
        <taxon>Tracheophyta</taxon>
        <taxon>Spermatophyta</taxon>
        <taxon>Magnoliopsida</taxon>
        <taxon>eudicotyledons</taxon>
        <taxon>Gunneridae</taxon>
        <taxon>Pentapetalae</taxon>
        <taxon>rosids</taxon>
        <taxon>malvids</taxon>
        <taxon>Brassicales</taxon>
        <taxon>Brassicaceae</taxon>
        <taxon>Brassiceae</taxon>
        <taxon>Brassica</taxon>
    </lineage>
</organism>
<name>A0A0D3BW98_BRAOL</name>
<protein>
    <submittedName>
        <fullName evidence="1">Uncharacterized protein</fullName>
    </submittedName>
</protein>
<evidence type="ECO:0000313" key="1">
    <source>
        <dbReference type="EnsemblPlants" id="Bo4g098730.1"/>
    </source>
</evidence>
<dbReference type="EnsemblPlants" id="Bo4g098730.1">
    <property type="protein sequence ID" value="Bo4g098730.1"/>
    <property type="gene ID" value="Bo4g098730"/>
</dbReference>
<keyword evidence="2" id="KW-1185">Reference proteome</keyword>
<dbReference type="HOGENOM" id="CLU_2797472_0_0_1"/>
<dbReference type="Proteomes" id="UP000032141">
    <property type="component" value="Chromosome C4"/>
</dbReference>